<feature type="domain" description="DUF4371" evidence="1">
    <location>
        <begin position="30"/>
        <end position="203"/>
    </location>
</feature>
<dbReference type="InterPro" id="IPR012337">
    <property type="entry name" value="RNaseH-like_sf"/>
</dbReference>
<dbReference type="EMBL" id="JAJSOF020000031">
    <property type="protein sequence ID" value="KAJ4431681.1"/>
    <property type="molecule type" value="Genomic_DNA"/>
</dbReference>
<comment type="caution">
    <text evidence="2">The sequence shown here is derived from an EMBL/GenBank/DDBJ whole genome shotgun (WGS) entry which is preliminary data.</text>
</comment>
<reference evidence="2 3" key="1">
    <citation type="journal article" date="2022" name="Allergy">
        <title>Genome assembly and annotation of Periplaneta americana reveal a comprehensive cockroach allergen profile.</title>
        <authorList>
            <person name="Wang L."/>
            <person name="Xiong Q."/>
            <person name="Saelim N."/>
            <person name="Wang L."/>
            <person name="Nong W."/>
            <person name="Wan A.T."/>
            <person name="Shi M."/>
            <person name="Liu X."/>
            <person name="Cao Q."/>
            <person name="Hui J.H.L."/>
            <person name="Sookrung N."/>
            <person name="Leung T.F."/>
            <person name="Tungtrongchitr A."/>
            <person name="Tsui S.K.W."/>
        </authorList>
    </citation>
    <scope>NUCLEOTIDE SEQUENCE [LARGE SCALE GENOMIC DNA]</scope>
    <source>
        <tissue evidence="2">Whole body-01</tissue>
    </source>
</reference>
<gene>
    <name evidence="2" type="ORF">ANN_20283</name>
</gene>
<dbReference type="Proteomes" id="UP001148838">
    <property type="component" value="Unassembled WGS sequence"/>
</dbReference>
<dbReference type="SUPFAM" id="SSF53098">
    <property type="entry name" value="Ribonuclease H-like"/>
    <property type="match status" value="1"/>
</dbReference>
<proteinExistence type="predicted"/>
<name>A0ABQ8SC74_PERAM</name>
<keyword evidence="3" id="KW-1185">Reference proteome</keyword>
<accession>A0ABQ8SC74</accession>
<sequence length="353" mass="39629">MEFGKVRVDIAINEHRRLTVENHNTKVKRNRKVLKRLINVVCFLAYQELPFHGHHENPDSLNRGNYIQLIILIAEYDNLLAEHLSSSTIFSGMSSNIQNDIIQCVCNVLLGTIRKEIQAAPFIAILLDKASDVPNKSQLSTVIRYVSPSGDIEERFLGYTDVSKDHSAVQLATHVVTVVNDLNCSKKIVAQANDGAAVFSGMLGGTQATQLLDEIAGRRLPKVAPTRWNYNERLIRVIKSDHESFIAVFNSILENPTCWDGDSVATSKGFLSFLEDFTNCFLLTVFSDIFDLTEHLYKTLQTKHMDIEFCSKEVMGTSKLLSEMRNNFDNCYDRSVVTAGPPQPPKKKKSSCS</sequence>
<dbReference type="PANTHER" id="PTHR45749">
    <property type="match status" value="1"/>
</dbReference>
<organism evidence="2 3">
    <name type="scientific">Periplaneta americana</name>
    <name type="common">American cockroach</name>
    <name type="synonym">Blatta americana</name>
    <dbReference type="NCBI Taxonomy" id="6978"/>
    <lineage>
        <taxon>Eukaryota</taxon>
        <taxon>Metazoa</taxon>
        <taxon>Ecdysozoa</taxon>
        <taxon>Arthropoda</taxon>
        <taxon>Hexapoda</taxon>
        <taxon>Insecta</taxon>
        <taxon>Pterygota</taxon>
        <taxon>Neoptera</taxon>
        <taxon>Polyneoptera</taxon>
        <taxon>Dictyoptera</taxon>
        <taxon>Blattodea</taxon>
        <taxon>Blattoidea</taxon>
        <taxon>Blattidae</taxon>
        <taxon>Blattinae</taxon>
        <taxon>Periplaneta</taxon>
    </lineage>
</organism>
<evidence type="ECO:0000313" key="2">
    <source>
        <dbReference type="EMBL" id="KAJ4431681.1"/>
    </source>
</evidence>
<evidence type="ECO:0000259" key="1">
    <source>
        <dbReference type="Pfam" id="PF14291"/>
    </source>
</evidence>
<protein>
    <recommendedName>
        <fullName evidence="1">DUF4371 domain-containing protein</fullName>
    </recommendedName>
</protein>
<evidence type="ECO:0000313" key="3">
    <source>
        <dbReference type="Proteomes" id="UP001148838"/>
    </source>
</evidence>
<dbReference type="InterPro" id="IPR025398">
    <property type="entry name" value="DUF4371"/>
</dbReference>
<dbReference type="PANTHER" id="PTHR45749:SF28">
    <property type="entry name" value="ZINC FINGER MYM-TYPE PROTEIN 1-LIKE-RELATED"/>
    <property type="match status" value="1"/>
</dbReference>
<dbReference type="Pfam" id="PF14291">
    <property type="entry name" value="DUF4371"/>
    <property type="match status" value="1"/>
</dbReference>